<dbReference type="Pfam" id="PF00583">
    <property type="entry name" value="Acetyltransf_1"/>
    <property type="match status" value="1"/>
</dbReference>
<reference evidence="2 3" key="1">
    <citation type="submission" date="2018-05" db="EMBL/GenBank/DDBJ databases">
        <title>Genomic Encyclopedia of Type Strains, Phase IV (KMG-IV): sequencing the most valuable type-strain genomes for metagenomic binning, comparative biology and taxonomic classification.</title>
        <authorList>
            <person name="Goeker M."/>
        </authorList>
    </citation>
    <scope>NUCLEOTIDE SEQUENCE [LARGE SCALE GENOMIC DNA]</scope>
    <source>
        <strain evidence="2 3">DSM 44704</strain>
    </source>
</reference>
<dbReference type="EMBL" id="QJKF01000009">
    <property type="protein sequence ID" value="PXX61104.1"/>
    <property type="molecule type" value="Genomic_DNA"/>
</dbReference>
<dbReference type="CDD" id="cd04301">
    <property type="entry name" value="NAT_SF"/>
    <property type="match status" value="1"/>
</dbReference>
<accession>A0A318JVF5</accession>
<dbReference type="SUPFAM" id="SSF55729">
    <property type="entry name" value="Acyl-CoA N-acyltransferases (Nat)"/>
    <property type="match status" value="1"/>
</dbReference>
<dbReference type="PROSITE" id="PS51186">
    <property type="entry name" value="GNAT"/>
    <property type="match status" value="1"/>
</dbReference>
<sequence>MRIREGRVGDVSAVLALGDEAVVWLNRRGNTEQWGSAPWTGNERRAAMIREHATGSGMRVMEDENGSVVGVLVITEKRQEYVPEVDERELYVNLLLTSRRHRGIGAALMRRAMAEAAERGIDLLRVDCFAGGDGALVKVYESYGFSPVQEITVGTWPGMVLAMRLSEQPR</sequence>
<dbReference type="GO" id="GO:0016747">
    <property type="term" value="F:acyltransferase activity, transferring groups other than amino-acyl groups"/>
    <property type="evidence" value="ECO:0007669"/>
    <property type="project" value="InterPro"/>
</dbReference>
<feature type="domain" description="N-acetyltransferase" evidence="1">
    <location>
        <begin position="1"/>
        <end position="168"/>
    </location>
</feature>
<dbReference type="AlphaFoldDB" id="A0A318JVF5"/>
<dbReference type="RefSeq" id="WP_040741350.1">
    <property type="nucleotide sequence ID" value="NZ_QJKF01000009.1"/>
</dbReference>
<protein>
    <submittedName>
        <fullName evidence="2">L-amino acid N-acyltransferase YncA</fullName>
    </submittedName>
</protein>
<keyword evidence="3" id="KW-1185">Reference proteome</keyword>
<evidence type="ECO:0000313" key="3">
    <source>
        <dbReference type="Proteomes" id="UP000247569"/>
    </source>
</evidence>
<gene>
    <name evidence="2" type="ORF">DFR70_109296</name>
</gene>
<proteinExistence type="predicted"/>
<dbReference type="OrthoDB" id="3824223at2"/>
<dbReference type="Proteomes" id="UP000247569">
    <property type="component" value="Unassembled WGS sequence"/>
</dbReference>
<comment type="caution">
    <text evidence="2">The sequence shown here is derived from an EMBL/GenBank/DDBJ whole genome shotgun (WGS) entry which is preliminary data.</text>
</comment>
<keyword evidence="2" id="KW-0012">Acyltransferase</keyword>
<dbReference type="InterPro" id="IPR016181">
    <property type="entry name" value="Acyl_CoA_acyltransferase"/>
</dbReference>
<dbReference type="Gene3D" id="3.40.630.30">
    <property type="match status" value="1"/>
</dbReference>
<keyword evidence="2" id="KW-0808">Transferase</keyword>
<evidence type="ECO:0000313" key="2">
    <source>
        <dbReference type="EMBL" id="PXX61104.1"/>
    </source>
</evidence>
<organism evidence="2 3">
    <name type="scientific">Nocardia tenerifensis</name>
    <dbReference type="NCBI Taxonomy" id="228006"/>
    <lineage>
        <taxon>Bacteria</taxon>
        <taxon>Bacillati</taxon>
        <taxon>Actinomycetota</taxon>
        <taxon>Actinomycetes</taxon>
        <taxon>Mycobacteriales</taxon>
        <taxon>Nocardiaceae</taxon>
        <taxon>Nocardia</taxon>
    </lineage>
</organism>
<name>A0A318JVF5_9NOCA</name>
<evidence type="ECO:0000259" key="1">
    <source>
        <dbReference type="PROSITE" id="PS51186"/>
    </source>
</evidence>
<dbReference type="InterPro" id="IPR000182">
    <property type="entry name" value="GNAT_dom"/>
</dbReference>